<reference evidence="1 2" key="1">
    <citation type="submission" date="2015-06" db="EMBL/GenBank/DDBJ databases">
        <title>Genome sequencing project of Bacillus galactosidilyticus PL133.</title>
        <authorList>
            <person name="Gaiero J."/>
            <person name="Nicol R."/>
            <person name="Habash M."/>
        </authorList>
    </citation>
    <scope>NUCLEOTIDE SEQUENCE [LARGE SCALE GENOMIC DNA]</scope>
    <source>
        <strain evidence="1 2">PL133</strain>
    </source>
</reference>
<feature type="non-terminal residue" evidence="1">
    <location>
        <position position="128"/>
    </location>
</feature>
<accession>A0A0Q9Y8K0</accession>
<evidence type="ECO:0000313" key="2">
    <source>
        <dbReference type="Proteomes" id="UP000053881"/>
    </source>
</evidence>
<evidence type="ECO:0000313" key="1">
    <source>
        <dbReference type="EMBL" id="KRG13390.1"/>
    </source>
</evidence>
<proteinExistence type="predicted"/>
<dbReference type="AlphaFoldDB" id="A0A0Q9Y8K0"/>
<dbReference type="Proteomes" id="UP000053881">
    <property type="component" value="Unassembled WGS sequence"/>
</dbReference>
<comment type="caution">
    <text evidence="1">The sequence shown here is derived from an EMBL/GenBank/DDBJ whole genome shotgun (WGS) entry which is preliminary data.</text>
</comment>
<organism evidence="1 2">
    <name type="scientific">Lederbergia galactosidilytica</name>
    <dbReference type="NCBI Taxonomy" id="217031"/>
    <lineage>
        <taxon>Bacteria</taxon>
        <taxon>Bacillati</taxon>
        <taxon>Bacillota</taxon>
        <taxon>Bacilli</taxon>
        <taxon>Bacillales</taxon>
        <taxon>Bacillaceae</taxon>
        <taxon>Lederbergia</taxon>
    </lineage>
</organism>
<protein>
    <submittedName>
        <fullName evidence="1">Uncharacterized protein</fullName>
    </submittedName>
</protein>
<gene>
    <name evidence="1" type="ORF">ACA29_08520</name>
</gene>
<name>A0A0Q9Y8K0_9BACI</name>
<sequence length="128" mass="14975">MKMKYQTWQIQVKSEKEKIDMTEKHLVATVSEREKIIAKMKASLYSLSFDELVRRSLDEYQGTVLNMDCSYCNEKTIVTRKKPKQCIEIVNGKEHNIDILNFLINVCDVCGAEFDDMDVSVYLKELIR</sequence>
<dbReference type="EMBL" id="LGPB01000077">
    <property type="protein sequence ID" value="KRG13390.1"/>
    <property type="molecule type" value="Genomic_DNA"/>
</dbReference>